<reference evidence="2" key="1">
    <citation type="submission" date="2006-10" db="EMBL/GenBank/DDBJ databases">
        <authorList>
            <person name="Amadeo P."/>
            <person name="Zhao Q."/>
            <person name="Wortman J."/>
            <person name="Fraser-Liggett C."/>
            <person name="Carlton J."/>
        </authorList>
    </citation>
    <scope>NUCLEOTIDE SEQUENCE</scope>
    <source>
        <strain evidence="2">G3</strain>
    </source>
</reference>
<feature type="domain" description="Cell division control protein 24 OB" evidence="1">
    <location>
        <begin position="303"/>
        <end position="474"/>
    </location>
</feature>
<accession>A2EWY2</accession>
<reference evidence="2" key="2">
    <citation type="journal article" date="2007" name="Science">
        <title>Draft genome sequence of the sexually transmitted pathogen Trichomonas vaginalis.</title>
        <authorList>
            <person name="Carlton J.M."/>
            <person name="Hirt R.P."/>
            <person name="Silva J.C."/>
            <person name="Delcher A.L."/>
            <person name="Schatz M."/>
            <person name="Zhao Q."/>
            <person name="Wortman J.R."/>
            <person name="Bidwell S.L."/>
            <person name="Alsmark U.C.M."/>
            <person name="Besteiro S."/>
            <person name="Sicheritz-Ponten T."/>
            <person name="Noel C.J."/>
            <person name="Dacks J.B."/>
            <person name="Foster P.G."/>
            <person name="Simillion C."/>
            <person name="Van de Peer Y."/>
            <person name="Miranda-Saavedra D."/>
            <person name="Barton G.J."/>
            <person name="Westrop G.D."/>
            <person name="Mueller S."/>
            <person name="Dessi D."/>
            <person name="Fiori P.L."/>
            <person name="Ren Q."/>
            <person name="Paulsen I."/>
            <person name="Zhang H."/>
            <person name="Bastida-Corcuera F.D."/>
            <person name="Simoes-Barbosa A."/>
            <person name="Brown M.T."/>
            <person name="Hayes R.D."/>
            <person name="Mukherjee M."/>
            <person name="Okumura C.Y."/>
            <person name="Schneider R."/>
            <person name="Smith A.J."/>
            <person name="Vanacova S."/>
            <person name="Villalvazo M."/>
            <person name="Haas B.J."/>
            <person name="Pertea M."/>
            <person name="Feldblyum T.V."/>
            <person name="Utterback T.R."/>
            <person name="Shu C.L."/>
            <person name="Osoegawa K."/>
            <person name="de Jong P.J."/>
            <person name="Hrdy I."/>
            <person name="Horvathova L."/>
            <person name="Zubacova Z."/>
            <person name="Dolezal P."/>
            <person name="Malik S.B."/>
            <person name="Logsdon J.M. Jr."/>
            <person name="Henze K."/>
            <person name="Gupta A."/>
            <person name="Wang C.C."/>
            <person name="Dunne R.L."/>
            <person name="Upcroft J.A."/>
            <person name="Upcroft P."/>
            <person name="White O."/>
            <person name="Salzberg S.L."/>
            <person name="Tang P."/>
            <person name="Chiu C.-H."/>
            <person name="Lee Y.-S."/>
            <person name="Embley T.M."/>
            <person name="Coombs G.H."/>
            <person name="Mottram J.C."/>
            <person name="Tachezy J."/>
            <person name="Fraser-Liggett C.M."/>
            <person name="Johnson P.J."/>
        </authorList>
    </citation>
    <scope>NUCLEOTIDE SEQUENCE [LARGE SCALE GENOMIC DNA]</scope>
    <source>
        <strain evidence="2">G3</strain>
    </source>
</reference>
<dbReference type="VEuPathDB" id="TrichDB:TVAG_292920"/>
<evidence type="ECO:0000313" key="2">
    <source>
        <dbReference type="EMBL" id="EAY02824.1"/>
    </source>
</evidence>
<dbReference type="RefSeq" id="XP_001315047.1">
    <property type="nucleotide sequence ID" value="XM_001315012.1"/>
</dbReference>
<protein>
    <recommendedName>
        <fullName evidence="1">Cell division control protein 24 OB domain-containing protein</fullName>
    </recommendedName>
</protein>
<dbReference type="InParanoid" id="A2EWY2"/>
<dbReference type="KEGG" id="tva:4760664"/>
<dbReference type="OrthoDB" id="10265890at2759"/>
<dbReference type="PANTHER" id="PTHR36033:SF1">
    <property type="entry name" value="NUCLEIC ACID-BINDING PROTEINS SUPERFAMILY"/>
    <property type="match status" value="1"/>
</dbReference>
<dbReference type="Pfam" id="PF17244">
    <property type="entry name" value="CDC24_OB3"/>
    <property type="match status" value="1"/>
</dbReference>
<evidence type="ECO:0000313" key="3">
    <source>
        <dbReference type="Proteomes" id="UP000001542"/>
    </source>
</evidence>
<keyword evidence="3" id="KW-1185">Reference proteome</keyword>
<dbReference type="InterPro" id="IPR035203">
    <property type="entry name" value="Cdc24_OB3"/>
</dbReference>
<name>A2EWY2_TRIV3</name>
<dbReference type="EMBL" id="DS113523">
    <property type="protein sequence ID" value="EAY02824.1"/>
    <property type="molecule type" value="Genomic_DNA"/>
</dbReference>
<sequence length="556" mass="62093">MFSSSNGKHSLDLRNFIETENEIISEKIEKTLASVDELAHDQNWLTEQILLLIVQWSTGITTTIVEQDVVKKAGQIKRSWNVKAEEAQLTQTVHASIARIGYYDTTGAYALSLVQQKNDSQLTLALHSAFYPFVEKFLTPGHRVHIANARFSNHVIVPNQLMIIDLKRTKEEINFIMSETSNFSLSKISLDTPLPGSLLLRVLEAVSDGVSVTDGSTPFPYKLILDEERQALKLLLRFNDVIILYRPDAMQSETGGFCLYFGPNTLIFRVPALGDSKMSQLTQRSTTLAQDGLLFRNSTNCRSIHGSVIKVSHFITSGVWSSTCLEINSKEYGISHVWATITNIPPHLQTEIVKVKTNHYIYAFGLSKRENALDFTPESTLFDTSCLPGLLSSDIVPVRPISFLNRYITQIVRAIIVEVTCELKHSHKVCGTVLCGDSCCYCNSHISASESYASLLVTMTLDDGTGDCVEVMCTVDKIPSWGVTSGGWNAMTKDNRKKSINRLIGNEFLFSLSLSNETEFGGYTETPVWRVDMCLSPVGDTQRHIKRMINVLKKDL</sequence>
<organism evidence="2 3">
    <name type="scientific">Trichomonas vaginalis (strain ATCC PRA-98 / G3)</name>
    <dbReference type="NCBI Taxonomy" id="412133"/>
    <lineage>
        <taxon>Eukaryota</taxon>
        <taxon>Metamonada</taxon>
        <taxon>Parabasalia</taxon>
        <taxon>Trichomonadida</taxon>
        <taxon>Trichomonadidae</taxon>
        <taxon>Trichomonas</taxon>
    </lineage>
</organism>
<dbReference type="VEuPathDB" id="TrichDB:TVAGG3_0267900"/>
<dbReference type="PANTHER" id="PTHR36033">
    <property type="entry name" value="NUCLEIC ACID-BINDING PROTEINS SUPERFAMILY"/>
    <property type="match status" value="1"/>
</dbReference>
<proteinExistence type="predicted"/>
<dbReference type="AlphaFoldDB" id="A2EWY2"/>
<evidence type="ECO:0000259" key="1">
    <source>
        <dbReference type="Pfam" id="PF17244"/>
    </source>
</evidence>
<dbReference type="Proteomes" id="UP000001542">
    <property type="component" value="Unassembled WGS sequence"/>
</dbReference>
<gene>
    <name evidence="2" type="ORF">TVAG_292920</name>
</gene>